<dbReference type="SUPFAM" id="SSF142906">
    <property type="entry name" value="YjbR-like"/>
    <property type="match status" value="1"/>
</dbReference>
<dbReference type="PANTHER" id="PTHR35145">
    <property type="entry name" value="CYTOPLASMIC PROTEIN-RELATED"/>
    <property type="match status" value="1"/>
</dbReference>
<comment type="caution">
    <text evidence="1">The sequence shown here is derived from an EMBL/GenBank/DDBJ whole genome shotgun (WGS) entry which is preliminary data.</text>
</comment>
<proteinExistence type="predicted"/>
<accession>A0ABW6C0N1</accession>
<dbReference type="PANTHER" id="PTHR35145:SF1">
    <property type="entry name" value="CYTOPLASMIC PROTEIN"/>
    <property type="match status" value="1"/>
</dbReference>
<dbReference type="InterPro" id="IPR058532">
    <property type="entry name" value="YjbR/MT2646/Rv2570-like"/>
</dbReference>
<dbReference type="Pfam" id="PF04237">
    <property type="entry name" value="YjbR"/>
    <property type="match status" value="1"/>
</dbReference>
<evidence type="ECO:0000313" key="2">
    <source>
        <dbReference type="Proteomes" id="UP001597641"/>
    </source>
</evidence>
<dbReference type="InterPro" id="IPR038056">
    <property type="entry name" value="YjbR-like_sf"/>
</dbReference>
<name>A0ABW6C0N1_9BACT</name>
<evidence type="ECO:0000313" key="1">
    <source>
        <dbReference type="EMBL" id="MFD3002927.1"/>
    </source>
</evidence>
<dbReference type="Gene3D" id="3.90.1150.30">
    <property type="match status" value="1"/>
</dbReference>
<sequence length="116" mass="13079">MTIEELQAICQELPGVTEDIKWEHDLCFSVGGKMFLVVGLSQLPTTASFKVTPEEFANLTSRADFVPARYLARHHWVLVEDIHRLPAQEWALHAGQSYALVVARLPKKVQQALRLA</sequence>
<protein>
    <submittedName>
        <fullName evidence="1">MmcQ/YjbR family DNA-binding protein</fullName>
    </submittedName>
</protein>
<dbReference type="RefSeq" id="WP_377489283.1">
    <property type="nucleotide sequence ID" value="NZ_JBHUOX010000021.1"/>
</dbReference>
<organism evidence="1 2">
    <name type="scientific">Pontibacter toksunensis</name>
    <dbReference type="NCBI Taxonomy" id="1332631"/>
    <lineage>
        <taxon>Bacteria</taxon>
        <taxon>Pseudomonadati</taxon>
        <taxon>Bacteroidota</taxon>
        <taxon>Cytophagia</taxon>
        <taxon>Cytophagales</taxon>
        <taxon>Hymenobacteraceae</taxon>
        <taxon>Pontibacter</taxon>
    </lineage>
</organism>
<dbReference type="InterPro" id="IPR007351">
    <property type="entry name" value="YjbR"/>
</dbReference>
<reference evidence="2" key="1">
    <citation type="journal article" date="2019" name="Int. J. Syst. Evol. Microbiol.">
        <title>The Global Catalogue of Microorganisms (GCM) 10K type strain sequencing project: providing services to taxonomists for standard genome sequencing and annotation.</title>
        <authorList>
            <consortium name="The Broad Institute Genomics Platform"/>
            <consortium name="The Broad Institute Genome Sequencing Center for Infectious Disease"/>
            <person name="Wu L."/>
            <person name="Ma J."/>
        </authorList>
    </citation>
    <scope>NUCLEOTIDE SEQUENCE [LARGE SCALE GENOMIC DNA]</scope>
    <source>
        <strain evidence="2">KCTC 23984</strain>
    </source>
</reference>
<dbReference type="GO" id="GO:0003677">
    <property type="term" value="F:DNA binding"/>
    <property type="evidence" value="ECO:0007669"/>
    <property type="project" value="UniProtKB-KW"/>
</dbReference>
<dbReference type="Proteomes" id="UP001597641">
    <property type="component" value="Unassembled WGS sequence"/>
</dbReference>
<dbReference type="EMBL" id="JBHUOX010000021">
    <property type="protein sequence ID" value="MFD3002927.1"/>
    <property type="molecule type" value="Genomic_DNA"/>
</dbReference>
<keyword evidence="1" id="KW-0238">DNA-binding</keyword>
<gene>
    <name evidence="1" type="ORF">ACFS7Z_21350</name>
</gene>
<keyword evidence="2" id="KW-1185">Reference proteome</keyword>